<protein>
    <recommendedName>
        <fullName evidence="1">DUF8156 domain-containing protein</fullName>
    </recommendedName>
</protein>
<evidence type="ECO:0000313" key="3">
    <source>
        <dbReference type="Proteomes" id="UP000070589"/>
    </source>
</evidence>
<dbReference type="InterPro" id="IPR058469">
    <property type="entry name" value="DUF8156"/>
</dbReference>
<dbReference type="AlphaFoldDB" id="A0A133U8D7"/>
<name>A0A133U8D7_9EURY</name>
<dbReference type="EMBL" id="LHXL01000005">
    <property type="protein sequence ID" value="KXA90465.1"/>
    <property type="molecule type" value="Genomic_DNA"/>
</dbReference>
<sequence>MGRTVPTYREVLEEERKKWREFKNSLKEEEREVFEKLMEDCELHVSAGSQVKSPNPFREMAMSMLLEQQKEIRSMKKKLDRLEKQLEE</sequence>
<evidence type="ECO:0000313" key="2">
    <source>
        <dbReference type="EMBL" id="KXA90465.1"/>
    </source>
</evidence>
<feature type="domain" description="DUF8156" evidence="1">
    <location>
        <begin position="1"/>
        <end position="87"/>
    </location>
</feature>
<accession>A0A133U8D7</accession>
<keyword evidence="3" id="KW-1185">Reference proteome</keyword>
<dbReference type="Proteomes" id="UP000070589">
    <property type="component" value="Unassembled WGS sequence"/>
</dbReference>
<organism evidence="2 3">
    <name type="scientific">candidate division MSBL1 archaeon SCGC-AAA259D14</name>
    <dbReference type="NCBI Taxonomy" id="1698261"/>
    <lineage>
        <taxon>Archaea</taxon>
        <taxon>Methanobacteriati</taxon>
        <taxon>Methanobacteriota</taxon>
        <taxon>candidate division MSBL1</taxon>
    </lineage>
</organism>
<dbReference type="Pfam" id="PF26485">
    <property type="entry name" value="DUF8156"/>
    <property type="match status" value="1"/>
</dbReference>
<proteinExistence type="predicted"/>
<gene>
    <name evidence="2" type="ORF">AKJ62_00800</name>
</gene>
<evidence type="ECO:0000259" key="1">
    <source>
        <dbReference type="Pfam" id="PF26485"/>
    </source>
</evidence>
<comment type="caution">
    <text evidence="2">The sequence shown here is derived from an EMBL/GenBank/DDBJ whole genome shotgun (WGS) entry which is preliminary data.</text>
</comment>
<reference evidence="2 3" key="1">
    <citation type="journal article" date="2016" name="Sci. Rep.">
        <title>Metabolic traits of an uncultured archaeal lineage -MSBL1- from brine pools of the Red Sea.</title>
        <authorList>
            <person name="Mwirichia R."/>
            <person name="Alam I."/>
            <person name="Rashid M."/>
            <person name="Vinu M."/>
            <person name="Ba-Alawi W."/>
            <person name="Anthony Kamau A."/>
            <person name="Kamanda Ngugi D."/>
            <person name="Goker M."/>
            <person name="Klenk H.P."/>
            <person name="Bajic V."/>
            <person name="Stingl U."/>
        </authorList>
    </citation>
    <scope>NUCLEOTIDE SEQUENCE [LARGE SCALE GENOMIC DNA]</scope>
    <source>
        <strain evidence="2">SCGC-AAA259D14</strain>
    </source>
</reference>